<reference evidence="2" key="1">
    <citation type="journal article" date="2019" name="Int. J. Syst. Evol. Microbiol.">
        <title>The Global Catalogue of Microorganisms (GCM) 10K type strain sequencing project: providing services to taxonomists for standard genome sequencing and annotation.</title>
        <authorList>
            <consortium name="The Broad Institute Genomics Platform"/>
            <consortium name="The Broad Institute Genome Sequencing Center for Infectious Disease"/>
            <person name="Wu L."/>
            <person name="Ma J."/>
        </authorList>
    </citation>
    <scope>NUCLEOTIDE SEQUENCE [LARGE SCALE GENOMIC DNA]</scope>
    <source>
        <strain evidence="2">KCTC 52490</strain>
    </source>
</reference>
<gene>
    <name evidence="1" type="ORF">ACFS25_28335</name>
</gene>
<name>A0ABW6AQN9_9BACT</name>
<comment type="caution">
    <text evidence="1">The sequence shown here is derived from an EMBL/GenBank/DDBJ whole genome shotgun (WGS) entry which is preliminary data.</text>
</comment>
<sequence length="394" mass="46191">MNQRTILIPKNISFEVFEKLLKELEEEPEAVDLKIPFEVSYKGFGILPAVYSIIFTWMRSKKGRLIIPIKITDEESIKHFTLDFYGYLVLSTIWRHCEIINEEGESLRSTFRKYTPVIHFYIESLSEKLPNEDILIPCFDHYSNEKGLSHWFYTEKFNFWQTPFDFDNSLFLILKHLSKIYTNRLSNNIADSFESLLKIIWELLKNTDEHAKKDYLDQVKLTPNTRGMFLRIQRSSKRNFIDNTNHRGLKTYYESALIDSGQSFILEISIFDSGPGLVKRFLREKWLSNQPIQEDIDTIRKCLIKGQSSVTNNETKSKGFGLDEVLKLLNQKKGFLKIRTGRVSVYRDLIISPYKSTTVPHEIELYDWIKCNHSSYSEMANVEGTLITLAYPLN</sequence>
<protein>
    <recommendedName>
        <fullName evidence="3">ATP-binding protein</fullName>
    </recommendedName>
</protein>
<evidence type="ECO:0008006" key="3">
    <source>
        <dbReference type="Google" id="ProtNLM"/>
    </source>
</evidence>
<accession>A0ABW6AQN9</accession>
<dbReference type="EMBL" id="JBHUOM010000043">
    <property type="protein sequence ID" value="MFD2937710.1"/>
    <property type="molecule type" value="Genomic_DNA"/>
</dbReference>
<dbReference type="RefSeq" id="WP_381508052.1">
    <property type="nucleotide sequence ID" value="NZ_JBHUOM010000043.1"/>
</dbReference>
<organism evidence="1 2">
    <name type="scientific">Spirosoma flavum</name>
    <dbReference type="NCBI Taxonomy" id="2048557"/>
    <lineage>
        <taxon>Bacteria</taxon>
        <taxon>Pseudomonadati</taxon>
        <taxon>Bacteroidota</taxon>
        <taxon>Cytophagia</taxon>
        <taxon>Cytophagales</taxon>
        <taxon>Cytophagaceae</taxon>
        <taxon>Spirosoma</taxon>
    </lineage>
</organism>
<keyword evidence="2" id="KW-1185">Reference proteome</keyword>
<evidence type="ECO:0000313" key="2">
    <source>
        <dbReference type="Proteomes" id="UP001597512"/>
    </source>
</evidence>
<dbReference type="Proteomes" id="UP001597512">
    <property type="component" value="Unassembled WGS sequence"/>
</dbReference>
<evidence type="ECO:0000313" key="1">
    <source>
        <dbReference type="EMBL" id="MFD2937710.1"/>
    </source>
</evidence>
<proteinExistence type="predicted"/>